<dbReference type="GO" id="GO:0051959">
    <property type="term" value="F:dynein light intermediate chain binding"/>
    <property type="evidence" value="ECO:0007669"/>
    <property type="project" value="InterPro"/>
</dbReference>
<dbReference type="PhylomeDB" id="B3RM49"/>
<feature type="domain" description="Dynein heavy chain tail" evidence="2">
    <location>
        <begin position="414"/>
        <end position="788"/>
    </location>
</feature>
<protein>
    <recommendedName>
        <fullName evidence="2">Dynein heavy chain tail domain-containing protein</fullName>
    </recommendedName>
</protein>
<dbReference type="Pfam" id="PF08385">
    <property type="entry name" value="DHC_N1"/>
    <property type="match status" value="2"/>
</dbReference>
<dbReference type="GO" id="GO:0007018">
    <property type="term" value="P:microtubule-based movement"/>
    <property type="evidence" value="ECO:0007669"/>
    <property type="project" value="InterPro"/>
</dbReference>
<dbReference type="EMBL" id="DS985241">
    <property type="protein sequence ID" value="EDV28901.1"/>
    <property type="molecule type" value="Genomic_DNA"/>
</dbReference>
<dbReference type="GO" id="GO:0045505">
    <property type="term" value="F:dynein intermediate chain binding"/>
    <property type="evidence" value="ECO:0007669"/>
    <property type="project" value="InterPro"/>
</dbReference>
<dbReference type="InterPro" id="IPR026983">
    <property type="entry name" value="DHC"/>
</dbReference>
<proteinExistence type="predicted"/>
<dbReference type="STRING" id="10228.B3RM49"/>
<gene>
    <name evidence="3" type="ORF">TRIADDRAFT_18942</name>
</gene>
<dbReference type="CTD" id="6750052"/>
<evidence type="ECO:0000259" key="2">
    <source>
        <dbReference type="Pfam" id="PF08385"/>
    </source>
</evidence>
<evidence type="ECO:0000313" key="4">
    <source>
        <dbReference type="Proteomes" id="UP000009022"/>
    </source>
</evidence>
<dbReference type="OMA" id="DHRDWHE"/>
<keyword evidence="4" id="KW-1185">Reference proteome</keyword>
<dbReference type="InParanoid" id="B3RM49"/>
<dbReference type="eggNOG" id="KOG3595">
    <property type="taxonomic scope" value="Eukaryota"/>
</dbReference>
<dbReference type="PANTHER" id="PTHR22878:SF63">
    <property type="entry name" value="DYNEIN AXONEMAL HEAVY CHAIN 10"/>
    <property type="match status" value="1"/>
</dbReference>
<feature type="domain" description="Dynein heavy chain tail" evidence="2">
    <location>
        <begin position="166"/>
        <end position="373"/>
    </location>
</feature>
<dbReference type="HOGENOM" id="CLU_285027_0_0_1"/>
<feature type="region of interest" description="Disordered" evidence="1">
    <location>
        <begin position="1042"/>
        <end position="1065"/>
    </location>
</feature>
<dbReference type="GeneID" id="6750052"/>
<name>B3RM49_TRIAD</name>
<dbReference type="GO" id="GO:0030286">
    <property type="term" value="C:dynein complex"/>
    <property type="evidence" value="ECO:0007669"/>
    <property type="project" value="InterPro"/>
</dbReference>
<dbReference type="OrthoDB" id="10251809at2759"/>
<evidence type="ECO:0000313" key="3">
    <source>
        <dbReference type="EMBL" id="EDV28901.1"/>
    </source>
</evidence>
<dbReference type="RefSeq" id="XP_002108103.1">
    <property type="nucleotide sequence ID" value="XM_002108067.1"/>
</dbReference>
<feature type="compositionally biased region" description="Polar residues" evidence="1">
    <location>
        <begin position="1042"/>
        <end position="1052"/>
    </location>
</feature>
<dbReference type="Proteomes" id="UP000009022">
    <property type="component" value="Unassembled WGS sequence"/>
</dbReference>
<dbReference type="PANTHER" id="PTHR22878">
    <property type="entry name" value="DYNEIN HEAVY CHAIN 6, AXONEMAL-LIKE-RELATED"/>
    <property type="match status" value="1"/>
</dbReference>
<reference evidence="3 4" key="1">
    <citation type="journal article" date="2008" name="Nature">
        <title>The Trichoplax genome and the nature of placozoans.</title>
        <authorList>
            <person name="Srivastava M."/>
            <person name="Begovic E."/>
            <person name="Chapman J."/>
            <person name="Putnam N.H."/>
            <person name="Hellsten U."/>
            <person name="Kawashima T."/>
            <person name="Kuo A."/>
            <person name="Mitros T."/>
            <person name="Salamov A."/>
            <person name="Carpenter M.L."/>
            <person name="Signorovitch A.Y."/>
            <person name="Moreno M.A."/>
            <person name="Kamm K."/>
            <person name="Grimwood J."/>
            <person name="Schmutz J."/>
            <person name="Shapiro H."/>
            <person name="Grigoriev I.V."/>
            <person name="Buss L.W."/>
            <person name="Schierwater B."/>
            <person name="Dellaporta S.L."/>
            <person name="Rokhsar D.S."/>
        </authorList>
    </citation>
    <scope>NUCLEOTIDE SEQUENCE [LARGE SCALE GENOMIC DNA]</scope>
    <source>
        <strain evidence="3 4">Grell-BS-1999</strain>
    </source>
</reference>
<evidence type="ECO:0000256" key="1">
    <source>
        <dbReference type="SAM" id="MobiDB-lite"/>
    </source>
</evidence>
<dbReference type="AlphaFoldDB" id="B3RM49"/>
<sequence>MDHDERLRWLETRITSSLHARSEDVKNLVSNEENRNVISEFFNKEGKRTMYIYTQTAVLPASLKASFQPPSDLEDKLILIQKCPETGKVSKDNISEEIFYFYLPMLCNEHFNATYGDDKVIDALQKCLSSFQITRGHVDGQIILPLPPIDILADATTYSNRSAAVIHLLESVMIGWIKQIKVALRFEPSHEIMKLSDHNRPGPLAEVEIWTDRYKRLNHIMEQLDQPLASDILNDLENANSTYWHSFLSVRKDILKALAETRSNLVYLNTMVPWFQKLHEAYESDAIASVFPPLIHLLYLVWSNSKYYHGVSQFHRLLSLIANEVVNRAQKLVGKRILEDTEESYLRLKDALRVCARFRGIYLDKKDKADSLNRSKMAALSDTMYQGAGGFAQILLTGGNGVNHTESVALTAELTDKNWSDSPWPARNNSAFVSLNSFMERCNDALELVQTSQHFRCLKSVVDVGGAGGSSLNALVEEIHIKFVVTMKDFLSVVTDVLDIDEGQNFENAFFHFRSVVRDLESRLASILGQTLTVCPTIGAKLRLLEVYEGISCRDNVRASLKSIINDLVQSIMDELLNVRSMFDYYNGNSPSHVNLPPVTGKLLWLYSIRARIQEPMSKMRQVSPDSLEDDFGWQVRHTYSDLINDISRCESEILNKWQKTIQADLRNKLKKHLLIFVTAEDGNGKILQVNLDPGLLLLLREIQYMSAPPLNINLPDNARTLLRSTDVYTIRQIADRLETIASKYNAIMKNMSYFERPLFQEKVDKIHLLLQSGLDNLTWKSVEAPDFIEAMTSLICSDVHRHLSIVQLNSQEINNVIASWSTSQRLDVFSIRSLDHSYSIEEVQLSHSSLREAYEGNVIPSGQRIHTLVKSSFENCQISRASPAWSDYINYLEDLVKRGLKEATMSSLRSMYNQLTAENAVPVLTIRLELIGEEVTFTPPLTKDTSIPSIQEISTSWLDSYLRRASLIKCLKDPDKTNGYRDDIENDLEIIVIVEKIKDTIEERIEEAKKCIAWYNEYSFLWTQDVQQSFQSFLRGKIQSMPESPTVSRPNSRYDKSVTHSATV</sequence>
<organism evidence="3 4">
    <name type="scientific">Trichoplax adhaerens</name>
    <name type="common">Trichoplax reptans</name>
    <dbReference type="NCBI Taxonomy" id="10228"/>
    <lineage>
        <taxon>Eukaryota</taxon>
        <taxon>Metazoa</taxon>
        <taxon>Placozoa</taxon>
        <taxon>Uniplacotomia</taxon>
        <taxon>Trichoplacea</taxon>
        <taxon>Trichoplacidae</taxon>
        <taxon>Trichoplax</taxon>
    </lineage>
</organism>
<dbReference type="InterPro" id="IPR013594">
    <property type="entry name" value="Dynein_heavy_tail"/>
</dbReference>
<accession>B3RM49</accession>
<dbReference type="KEGG" id="tad:TRIADDRAFT_18942"/>